<accession>A0A5E7P5Y2</accession>
<proteinExistence type="predicted"/>
<gene>
    <name evidence="1" type="ORF">PS870_04973</name>
</gene>
<dbReference type="AlphaFoldDB" id="A0A5E7P5Y2"/>
<protein>
    <submittedName>
        <fullName evidence="1">Uncharacterized protein</fullName>
    </submittedName>
</protein>
<name>A0A5E7P5Y2_PSEFL</name>
<organism evidence="1 2">
    <name type="scientific">Pseudomonas fluorescens</name>
    <dbReference type="NCBI Taxonomy" id="294"/>
    <lineage>
        <taxon>Bacteria</taxon>
        <taxon>Pseudomonadati</taxon>
        <taxon>Pseudomonadota</taxon>
        <taxon>Gammaproteobacteria</taxon>
        <taxon>Pseudomonadales</taxon>
        <taxon>Pseudomonadaceae</taxon>
        <taxon>Pseudomonas</taxon>
    </lineage>
</organism>
<reference evidence="1 2" key="1">
    <citation type="submission" date="2019-09" db="EMBL/GenBank/DDBJ databases">
        <authorList>
            <person name="Chandra G."/>
            <person name="Truman W A."/>
        </authorList>
    </citation>
    <scope>NUCLEOTIDE SEQUENCE [LARGE SCALE GENOMIC DNA]</scope>
    <source>
        <strain evidence="1">PS870</strain>
    </source>
</reference>
<dbReference type="EMBL" id="CABVIK010000018">
    <property type="protein sequence ID" value="VVP44220.1"/>
    <property type="molecule type" value="Genomic_DNA"/>
</dbReference>
<dbReference type="Proteomes" id="UP000349468">
    <property type="component" value="Unassembled WGS sequence"/>
</dbReference>
<dbReference type="RefSeq" id="WP_154913228.1">
    <property type="nucleotide sequence ID" value="NZ_CABVIK010000018.1"/>
</dbReference>
<evidence type="ECO:0000313" key="1">
    <source>
        <dbReference type="EMBL" id="VVP44220.1"/>
    </source>
</evidence>
<evidence type="ECO:0000313" key="2">
    <source>
        <dbReference type="Proteomes" id="UP000349468"/>
    </source>
</evidence>
<sequence length="223" mass="25448">MALMDMDMTVITDDVKHNAALVGDILLTGVQGQSREDYRFALNCTYLAQRQADNTYNSAIRPGRWIDYYADVLWSHGWNRDHPPIEHVQTQFYGSVRQVWSKLASPVLSRDQVEGVNLGLAALEKDVELLKKVKGVSGKAFDFKIMPISYNANGDMELVVSNIRFIKSSMNTEYLFWDISQVMNQLDVLARKVVISRRVMDARRSSVEEALAGIKFNFEDYEL</sequence>